<proteinExistence type="predicted"/>
<reference evidence="2" key="1">
    <citation type="journal article" date="2021" name="PeerJ">
        <title>Extensive microbial diversity within the chicken gut microbiome revealed by metagenomics and culture.</title>
        <authorList>
            <person name="Gilroy R."/>
            <person name="Ravi A."/>
            <person name="Getino M."/>
            <person name="Pursley I."/>
            <person name="Horton D.L."/>
            <person name="Alikhan N.F."/>
            <person name="Baker D."/>
            <person name="Gharbi K."/>
            <person name="Hall N."/>
            <person name="Watson M."/>
            <person name="Adriaenssens E.M."/>
            <person name="Foster-Nyarko E."/>
            <person name="Jarju S."/>
            <person name="Secka A."/>
            <person name="Antonio M."/>
            <person name="Oren A."/>
            <person name="Chaudhuri R.R."/>
            <person name="La Ragione R."/>
            <person name="Hildebrand F."/>
            <person name="Pallen M.J."/>
        </authorList>
    </citation>
    <scope>NUCLEOTIDE SEQUENCE</scope>
    <source>
        <strain evidence="2">CHK196-3914</strain>
    </source>
</reference>
<gene>
    <name evidence="2" type="ORF">H9723_10780</name>
</gene>
<name>A0A9D2G9Q0_9FIRM</name>
<dbReference type="InterPro" id="IPR025580">
    <property type="entry name" value="Gp46"/>
</dbReference>
<feature type="compositionally biased region" description="Basic and acidic residues" evidence="1">
    <location>
        <begin position="51"/>
        <end position="137"/>
    </location>
</feature>
<comment type="caution">
    <text evidence="2">The sequence shown here is derived from an EMBL/GenBank/DDBJ whole genome shotgun (WGS) entry which is preliminary data.</text>
</comment>
<protein>
    <submittedName>
        <fullName evidence="2">DUF4355 domain-containing protein</fullName>
    </submittedName>
</protein>
<dbReference type="Proteomes" id="UP000824116">
    <property type="component" value="Unassembled WGS sequence"/>
</dbReference>
<evidence type="ECO:0000256" key="1">
    <source>
        <dbReference type="SAM" id="MobiDB-lite"/>
    </source>
</evidence>
<dbReference type="Pfam" id="PF14265">
    <property type="entry name" value="DUF4355"/>
    <property type="match status" value="1"/>
</dbReference>
<evidence type="ECO:0000313" key="3">
    <source>
        <dbReference type="Proteomes" id="UP000824116"/>
    </source>
</evidence>
<accession>A0A9D2G9Q0</accession>
<sequence length="234" mass="25984">MKKRIYMSMLAGKKKDMMCPKDFKGHGHYGLQIFAEEPEGEDPESSGNGGEGEKPEGSGDGKKSMGRDKDGKGSGERTYNDAEVDRIVAKHKKEWEAQHAKDLEKAKDEARKYERMSKEQREEADRKKAEEEAAKKDARIAELEQQIATDALRKSVAADIEAMPEGITVTQDFLDLVVTGDADTSNANVKKLVGILLADRKSQEEKRATGRTPKSYGNNGGTMSEIDKRIAKYK</sequence>
<dbReference type="EMBL" id="DXAY01000253">
    <property type="protein sequence ID" value="HIZ75703.1"/>
    <property type="molecule type" value="Genomic_DNA"/>
</dbReference>
<evidence type="ECO:0000313" key="2">
    <source>
        <dbReference type="EMBL" id="HIZ75703.1"/>
    </source>
</evidence>
<dbReference type="AlphaFoldDB" id="A0A9D2G9Q0"/>
<reference evidence="2" key="2">
    <citation type="submission" date="2021-04" db="EMBL/GenBank/DDBJ databases">
        <authorList>
            <person name="Gilroy R."/>
        </authorList>
    </citation>
    <scope>NUCLEOTIDE SEQUENCE</scope>
    <source>
        <strain evidence="2">CHK196-3914</strain>
    </source>
</reference>
<feature type="region of interest" description="Disordered" evidence="1">
    <location>
        <begin position="201"/>
        <end position="234"/>
    </location>
</feature>
<feature type="region of interest" description="Disordered" evidence="1">
    <location>
        <begin position="17"/>
        <end position="137"/>
    </location>
</feature>
<feature type="compositionally biased region" description="Basic and acidic residues" evidence="1">
    <location>
        <begin position="225"/>
        <end position="234"/>
    </location>
</feature>
<organism evidence="2 3">
    <name type="scientific">Candidatus Mediterraneibacter stercoravium</name>
    <dbReference type="NCBI Taxonomy" id="2838685"/>
    <lineage>
        <taxon>Bacteria</taxon>
        <taxon>Bacillati</taxon>
        <taxon>Bacillota</taxon>
        <taxon>Clostridia</taxon>
        <taxon>Lachnospirales</taxon>
        <taxon>Lachnospiraceae</taxon>
        <taxon>Mediterraneibacter</taxon>
    </lineage>
</organism>